<feature type="transmembrane region" description="Helical" evidence="1">
    <location>
        <begin position="86"/>
        <end position="105"/>
    </location>
</feature>
<dbReference type="Proteomes" id="UP000239203">
    <property type="component" value="Unassembled WGS sequence"/>
</dbReference>
<keyword evidence="1" id="KW-0472">Membrane</keyword>
<dbReference type="AlphaFoldDB" id="A0A2S6GNB3"/>
<evidence type="ECO:0000313" key="2">
    <source>
        <dbReference type="EMBL" id="PPK66621.1"/>
    </source>
</evidence>
<dbReference type="EMBL" id="PTIX01000009">
    <property type="protein sequence ID" value="PPK66621.1"/>
    <property type="molecule type" value="Genomic_DNA"/>
</dbReference>
<dbReference type="RefSeq" id="WP_104480021.1">
    <property type="nucleotide sequence ID" value="NZ_CP154825.1"/>
</dbReference>
<keyword evidence="1" id="KW-0812">Transmembrane</keyword>
<keyword evidence="1" id="KW-1133">Transmembrane helix</keyword>
<feature type="transmembrane region" description="Helical" evidence="1">
    <location>
        <begin position="111"/>
        <end position="134"/>
    </location>
</feature>
<sequence>MSYQEKQTWAYLVISAVAFLGYLAVIIAKAGAGPWSDVDYVAPMLWAIGASIVAAIVVGIGLGIAKPGERHRADVRDREIDRHGEYLAGIVLGVGMVLPLALTMAEARHFWIANAIYAVFVLSAAVGATAKVIAYRRGF</sequence>
<keyword evidence="3" id="KW-1185">Reference proteome</keyword>
<evidence type="ECO:0000256" key="1">
    <source>
        <dbReference type="SAM" id="Phobius"/>
    </source>
</evidence>
<evidence type="ECO:0008006" key="4">
    <source>
        <dbReference type="Google" id="ProtNLM"/>
    </source>
</evidence>
<comment type="caution">
    <text evidence="2">The sequence shown here is derived from an EMBL/GenBank/DDBJ whole genome shotgun (WGS) entry which is preliminary data.</text>
</comment>
<evidence type="ECO:0000313" key="3">
    <source>
        <dbReference type="Proteomes" id="UP000239203"/>
    </source>
</evidence>
<feature type="transmembrane region" description="Helical" evidence="1">
    <location>
        <begin position="9"/>
        <end position="32"/>
    </location>
</feature>
<organism evidence="2 3">
    <name type="scientific">Actinokineospora auranticolor</name>
    <dbReference type="NCBI Taxonomy" id="155976"/>
    <lineage>
        <taxon>Bacteria</taxon>
        <taxon>Bacillati</taxon>
        <taxon>Actinomycetota</taxon>
        <taxon>Actinomycetes</taxon>
        <taxon>Pseudonocardiales</taxon>
        <taxon>Pseudonocardiaceae</taxon>
        <taxon>Actinokineospora</taxon>
    </lineage>
</organism>
<gene>
    <name evidence="2" type="ORF">CLV40_1096</name>
</gene>
<reference evidence="2 3" key="1">
    <citation type="submission" date="2018-02" db="EMBL/GenBank/DDBJ databases">
        <title>Genomic Encyclopedia of Archaeal and Bacterial Type Strains, Phase II (KMG-II): from individual species to whole genera.</title>
        <authorList>
            <person name="Goeker M."/>
        </authorList>
    </citation>
    <scope>NUCLEOTIDE SEQUENCE [LARGE SCALE GENOMIC DNA]</scope>
    <source>
        <strain evidence="2 3">YU 961-1</strain>
    </source>
</reference>
<accession>A0A2S6GNB3</accession>
<protein>
    <recommendedName>
        <fullName evidence="4">DUF2178 domain-containing protein</fullName>
    </recommendedName>
</protein>
<proteinExistence type="predicted"/>
<dbReference type="OrthoDB" id="4559359at2"/>
<feature type="transmembrane region" description="Helical" evidence="1">
    <location>
        <begin position="44"/>
        <end position="65"/>
    </location>
</feature>
<name>A0A2S6GNB3_9PSEU</name>